<dbReference type="InterPro" id="IPR016181">
    <property type="entry name" value="Acyl_CoA_acyltransferase"/>
</dbReference>
<dbReference type="RefSeq" id="WP_345715553.1">
    <property type="nucleotide sequence ID" value="NZ_BAABFP010000002.1"/>
</dbReference>
<evidence type="ECO:0000313" key="3">
    <source>
        <dbReference type="EMBL" id="MFC6007766.1"/>
    </source>
</evidence>
<comment type="caution">
    <text evidence="3">The sequence shown here is derived from an EMBL/GenBank/DDBJ whole genome shotgun (WGS) entry which is preliminary data.</text>
</comment>
<dbReference type="Proteomes" id="UP001596189">
    <property type="component" value="Unassembled WGS sequence"/>
</dbReference>
<dbReference type="EMBL" id="JBHSRD010000004">
    <property type="protein sequence ID" value="MFC6007766.1"/>
    <property type="molecule type" value="Genomic_DNA"/>
</dbReference>
<keyword evidence="1 3" id="KW-0808">Transferase</keyword>
<dbReference type="EC" id="2.3.-.-" evidence="3"/>
<dbReference type="GO" id="GO:0016746">
    <property type="term" value="F:acyltransferase activity"/>
    <property type="evidence" value="ECO:0007669"/>
    <property type="project" value="UniProtKB-KW"/>
</dbReference>
<evidence type="ECO:0000313" key="4">
    <source>
        <dbReference type="Proteomes" id="UP001596189"/>
    </source>
</evidence>
<reference evidence="4" key="1">
    <citation type="journal article" date="2019" name="Int. J. Syst. Evol. Microbiol.">
        <title>The Global Catalogue of Microorganisms (GCM) 10K type strain sequencing project: providing services to taxonomists for standard genome sequencing and annotation.</title>
        <authorList>
            <consortium name="The Broad Institute Genomics Platform"/>
            <consortium name="The Broad Institute Genome Sequencing Center for Infectious Disease"/>
            <person name="Wu L."/>
            <person name="Ma J."/>
        </authorList>
    </citation>
    <scope>NUCLEOTIDE SEQUENCE [LARGE SCALE GENOMIC DNA]</scope>
    <source>
        <strain evidence="4">KACC 14249</strain>
    </source>
</reference>
<dbReference type="Gene3D" id="3.40.630.30">
    <property type="match status" value="1"/>
</dbReference>
<evidence type="ECO:0000259" key="2">
    <source>
        <dbReference type="PROSITE" id="PS51186"/>
    </source>
</evidence>
<dbReference type="InterPro" id="IPR000182">
    <property type="entry name" value="GNAT_dom"/>
</dbReference>
<dbReference type="PANTHER" id="PTHR13947:SF37">
    <property type="entry name" value="LD18367P"/>
    <property type="match status" value="1"/>
</dbReference>
<dbReference type="CDD" id="cd04301">
    <property type="entry name" value="NAT_SF"/>
    <property type="match status" value="1"/>
</dbReference>
<protein>
    <submittedName>
        <fullName evidence="3">GNAT family N-acetyltransferase</fullName>
        <ecNumber evidence="3">2.3.-.-</ecNumber>
    </submittedName>
</protein>
<dbReference type="Pfam" id="PF00583">
    <property type="entry name" value="Acetyltransf_1"/>
    <property type="match status" value="1"/>
</dbReference>
<dbReference type="InterPro" id="IPR050769">
    <property type="entry name" value="NAT_camello-type"/>
</dbReference>
<name>A0ABW1JEH6_9ACTN</name>
<sequence length="167" mass="17634">MSVVVRAAGPQEYEAIGELTASAYLADGLVPPGSDYADTLRKAADRAVHSDLLVAVDDDTAGTLLGTVAFVRAGSPYADIARDGEAEFRMLAVDPSARGRGVGRLLTETCVRLARDEAASRLVLSTRPIMGAALGLYASMGFVRRPERDWEPLPGVSLVVYVLELAG</sequence>
<evidence type="ECO:0000256" key="1">
    <source>
        <dbReference type="ARBA" id="ARBA00022679"/>
    </source>
</evidence>
<accession>A0ABW1JEH6</accession>
<feature type="domain" description="N-acetyltransferase" evidence="2">
    <location>
        <begin position="3"/>
        <end position="166"/>
    </location>
</feature>
<proteinExistence type="predicted"/>
<gene>
    <name evidence="3" type="ORF">ACFQDO_11555</name>
</gene>
<dbReference type="SUPFAM" id="SSF55729">
    <property type="entry name" value="Acyl-CoA N-acyltransferases (Nat)"/>
    <property type="match status" value="1"/>
</dbReference>
<dbReference type="PROSITE" id="PS51186">
    <property type="entry name" value="GNAT"/>
    <property type="match status" value="1"/>
</dbReference>
<keyword evidence="3" id="KW-0012">Acyltransferase</keyword>
<dbReference type="PANTHER" id="PTHR13947">
    <property type="entry name" value="GNAT FAMILY N-ACETYLTRANSFERASE"/>
    <property type="match status" value="1"/>
</dbReference>
<keyword evidence="4" id="KW-1185">Reference proteome</keyword>
<organism evidence="3 4">
    <name type="scientific">Angustibacter luteus</name>
    <dbReference type="NCBI Taxonomy" id="658456"/>
    <lineage>
        <taxon>Bacteria</taxon>
        <taxon>Bacillati</taxon>
        <taxon>Actinomycetota</taxon>
        <taxon>Actinomycetes</taxon>
        <taxon>Kineosporiales</taxon>
        <taxon>Kineosporiaceae</taxon>
    </lineage>
</organism>